<protein>
    <submittedName>
        <fullName evidence="2">Uncharacterized protein</fullName>
    </submittedName>
</protein>
<keyword evidence="1" id="KW-0812">Transmembrane</keyword>
<dbReference type="EMBL" id="BK014984">
    <property type="protein sequence ID" value="DAD85579.1"/>
    <property type="molecule type" value="Genomic_DNA"/>
</dbReference>
<proteinExistence type="predicted"/>
<keyword evidence="1" id="KW-1133">Transmembrane helix</keyword>
<sequence>MKNIDFSNIELSFSERITLHLLPIIKSNRFFRYQTLDYLNRLGLLDRDHGVYTVNRNCKMYFRIKRKERVRFIIPAAISTVALFAGYDVYKIPLLDEILSTVKTLLIHIMESLGIFR</sequence>
<accession>A0A8S5MUE5</accession>
<keyword evidence="1" id="KW-0472">Membrane</keyword>
<evidence type="ECO:0000256" key="1">
    <source>
        <dbReference type="SAM" id="Phobius"/>
    </source>
</evidence>
<feature type="transmembrane region" description="Helical" evidence="1">
    <location>
        <begin position="70"/>
        <end position="90"/>
    </location>
</feature>
<name>A0A8S5MUE5_9CAUD</name>
<reference evidence="2" key="1">
    <citation type="journal article" date="2021" name="Proc. Natl. Acad. Sci. U.S.A.">
        <title>A Catalog of Tens of Thousands of Viruses from Human Metagenomes Reveals Hidden Associations with Chronic Diseases.</title>
        <authorList>
            <person name="Tisza M.J."/>
            <person name="Buck C.B."/>
        </authorList>
    </citation>
    <scope>NUCLEOTIDE SEQUENCE</scope>
    <source>
        <strain evidence="2">Ct0Xn2</strain>
    </source>
</reference>
<evidence type="ECO:0000313" key="2">
    <source>
        <dbReference type="EMBL" id="DAD85579.1"/>
    </source>
</evidence>
<organism evidence="2">
    <name type="scientific">Siphoviridae sp. ct0Xn2</name>
    <dbReference type="NCBI Taxonomy" id="2826267"/>
    <lineage>
        <taxon>Viruses</taxon>
        <taxon>Duplodnaviria</taxon>
        <taxon>Heunggongvirae</taxon>
        <taxon>Uroviricota</taxon>
        <taxon>Caudoviricetes</taxon>
    </lineage>
</organism>